<name>A0A1W2DAC5_9SPHI</name>
<dbReference type="RefSeq" id="WP_084240310.1">
    <property type="nucleotide sequence ID" value="NZ_FWXT01000003.1"/>
</dbReference>
<dbReference type="Pfam" id="PF14289">
    <property type="entry name" value="DUF4369"/>
    <property type="match status" value="1"/>
</dbReference>
<keyword evidence="3" id="KW-1015">Disulfide bond</keyword>
<keyword evidence="2" id="KW-0201">Cytochrome c-type biogenesis</keyword>
<evidence type="ECO:0000259" key="5">
    <source>
        <dbReference type="PROSITE" id="PS51352"/>
    </source>
</evidence>
<evidence type="ECO:0000256" key="2">
    <source>
        <dbReference type="ARBA" id="ARBA00022748"/>
    </source>
</evidence>
<dbReference type="InterPro" id="IPR036249">
    <property type="entry name" value="Thioredoxin-like_sf"/>
</dbReference>
<dbReference type="SUPFAM" id="SSF52833">
    <property type="entry name" value="Thioredoxin-like"/>
    <property type="match status" value="1"/>
</dbReference>
<protein>
    <submittedName>
        <fullName evidence="6">Peroxiredoxin</fullName>
    </submittedName>
</protein>
<dbReference type="CDD" id="cd02966">
    <property type="entry name" value="TlpA_like_family"/>
    <property type="match status" value="1"/>
</dbReference>
<feature type="domain" description="Thioredoxin" evidence="5">
    <location>
        <begin position="233"/>
        <end position="371"/>
    </location>
</feature>
<dbReference type="GO" id="GO:0016491">
    <property type="term" value="F:oxidoreductase activity"/>
    <property type="evidence" value="ECO:0007669"/>
    <property type="project" value="InterPro"/>
</dbReference>
<dbReference type="InterPro" id="IPR000866">
    <property type="entry name" value="AhpC/TSA"/>
</dbReference>
<dbReference type="PANTHER" id="PTHR42852:SF6">
    <property type="entry name" value="THIOL:DISULFIDE INTERCHANGE PROTEIN DSBE"/>
    <property type="match status" value="1"/>
</dbReference>
<dbReference type="PROSITE" id="PS00194">
    <property type="entry name" value="THIOREDOXIN_1"/>
    <property type="match status" value="1"/>
</dbReference>
<dbReference type="OrthoDB" id="750178at2"/>
<dbReference type="InterPro" id="IPR013766">
    <property type="entry name" value="Thioredoxin_domain"/>
</dbReference>
<dbReference type="GO" id="GO:0017004">
    <property type="term" value="P:cytochrome complex assembly"/>
    <property type="evidence" value="ECO:0007669"/>
    <property type="project" value="UniProtKB-KW"/>
</dbReference>
<dbReference type="Proteomes" id="UP000192756">
    <property type="component" value="Unassembled WGS sequence"/>
</dbReference>
<sequence>MKKLVPILLMLPFLGVAQKPFSINGNVKGLKTGDKVYLTDRGQLSDSAMVSNGTFKFNGTIADPAQAWLFLNKNPFLKRPEKGEKVDMISLYIEPGQISIAAPDSLSKSVISGTPINEDNKKLRNMLKPVAEKQQALSARYYKLTADQQKDEKLTAEIKEDYGKLSEEDALIKRAFIKANPQSYLSLILMQEQMEDAEYLPEAKKAFHIFNPTLKGTTVGKAIAERFVILNKTAIGQMAIDFEQNDVNGKPVKLSDFKGKYVLLDFWASWCGPCRGENPHVVAAYQKYKNKGFTVLGVSADNKKEDWLKAIADDKLEWTHLSDLTGNNPVLRSYGITGIPSNFLIDPTGKIVASQLRGDTLEKTLEQILNK</sequence>
<evidence type="ECO:0000256" key="4">
    <source>
        <dbReference type="ARBA" id="ARBA00023284"/>
    </source>
</evidence>
<dbReference type="GO" id="GO:0016209">
    <property type="term" value="F:antioxidant activity"/>
    <property type="evidence" value="ECO:0007669"/>
    <property type="project" value="InterPro"/>
</dbReference>
<dbReference type="InterPro" id="IPR050553">
    <property type="entry name" value="Thioredoxin_ResA/DsbE_sf"/>
</dbReference>
<proteinExistence type="predicted"/>
<dbReference type="STRING" id="151894.SAMN04488524_3507"/>
<dbReference type="EMBL" id="FWXT01000003">
    <property type="protein sequence ID" value="SMC94072.1"/>
    <property type="molecule type" value="Genomic_DNA"/>
</dbReference>
<evidence type="ECO:0000313" key="6">
    <source>
        <dbReference type="EMBL" id="SMC94072.1"/>
    </source>
</evidence>
<keyword evidence="4" id="KW-0676">Redox-active center</keyword>
<dbReference type="PROSITE" id="PS51352">
    <property type="entry name" value="THIOREDOXIN_2"/>
    <property type="match status" value="1"/>
</dbReference>
<reference evidence="7" key="1">
    <citation type="submission" date="2017-04" db="EMBL/GenBank/DDBJ databases">
        <authorList>
            <person name="Varghese N."/>
            <person name="Submissions S."/>
        </authorList>
    </citation>
    <scope>NUCLEOTIDE SEQUENCE [LARGE SCALE GENOMIC DNA]</scope>
    <source>
        <strain evidence="7">DSM 12126</strain>
    </source>
</reference>
<dbReference type="Pfam" id="PF00578">
    <property type="entry name" value="AhpC-TSA"/>
    <property type="match status" value="1"/>
</dbReference>
<dbReference type="InterPro" id="IPR017937">
    <property type="entry name" value="Thioredoxin_CS"/>
</dbReference>
<dbReference type="AlphaFoldDB" id="A0A1W2DAC5"/>
<gene>
    <name evidence="6" type="ORF">SAMN04488524_3507</name>
</gene>
<dbReference type="InterPro" id="IPR025380">
    <property type="entry name" value="DUF4369"/>
</dbReference>
<dbReference type="PANTHER" id="PTHR42852">
    <property type="entry name" value="THIOL:DISULFIDE INTERCHANGE PROTEIN DSBE"/>
    <property type="match status" value="1"/>
</dbReference>
<comment type="subcellular location">
    <subcellularLocation>
        <location evidence="1">Cell envelope</location>
    </subcellularLocation>
</comment>
<dbReference type="GO" id="GO:0030313">
    <property type="term" value="C:cell envelope"/>
    <property type="evidence" value="ECO:0007669"/>
    <property type="project" value="UniProtKB-SubCell"/>
</dbReference>
<evidence type="ECO:0000256" key="1">
    <source>
        <dbReference type="ARBA" id="ARBA00004196"/>
    </source>
</evidence>
<evidence type="ECO:0000313" key="7">
    <source>
        <dbReference type="Proteomes" id="UP000192756"/>
    </source>
</evidence>
<accession>A0A1W2DAC5</accession>
<organism evidence="6 7">
    <name type="scientific">Pedobacter africanus</name>
    <dbReference type="NCBI Taxonomy" id="151894"/>
    <lineage>
        <taxon>Bacteria</taxon>
        <taxon>Pseudomonadati</taxon>
        <taxon>Bacteroidota</taxon>
        <taxon>Sphingobacteriia</taxon>
        <taxon>Sphingobacteriales</taxon>
        <taxon>Sphingobacteriaceae</taxon>
        <taxon>Pedobacter</taxon>
    </lineage>
</organism>
<evidence type="ECO:0000256" key="3">
    <source>
        <dbReference type="ARBA" id="ARBA00023157"/>
    </source>
</evidence>
<keyword evidence="7" id="KW-1185">Reference proteome</keyword>
<dbReference type="Gene3D" id="3.40.30.10">
    <property type="entry name" value="Glutaredoxin"/>
    <property type="match status" value="1"/>
</dbReference>